<feature type="transmembrane region" description="Helical" evidence="6">
    <location>
        <begin position="266"/>
        <end position="287"/>
    </location>
</feature>
<reference evidence="7 8" key="1">
    <citation type="submission" date="2020-07" db="EMBL/GenBank/DDBJ databases">
        <authorList>
            <person name="Partida-Martinez L."/>
            <person name="Huntemann M."/>
            <person name="Clum A."/>
            <person name="Wang J."/>
            <person name="Palaniappan K."/>
            <person name="Ritter S."/>
            <person name="Chen I.-M."/>
            <person name="Stamatis D."/>
            <person name="Reddy T."/>
            <person name="O'Malley R."/>
            <person name="Daum C."/>
            <person name="Shapiro N."/>
            <person name="Ivanova N."/>
            <person name="Kyrpides N."/>
            <person name="Woyke T."/>
        </authorList>
    </citation>
    <scope>NUCLEOTIDE SEQUENCE [LARGE SCALE GENOMIC DNA]</scope>
    <source>
        <strain evidence="7 8">AS2.3</strain>
    </source>
</reference>
<organism evidence="7 8">
    <name type="scientific">Sphingomonas melonis</name>
    <dbReference type="NCBI Taxonomy" id="152682"/>
    <lineage>
        <taxon>Bacteria</taxon>
        <taxon>Pseudomonadati</taxon>
        <taxon>Pseudomonadota</taxon>
        <taxon>Alphaproteobacteria</taxon>
        <taxon>Sphingomonadales</taxon>
        <taxon>Sphingomonadaceae</taxon>
        <taxon>Sphingomonas</taxon>
    </lineage>
</organism>
<proteinExistence type="predicted"/>
<dbReference type="AlphaFoldDB" id="A0A7Y9K3I8"/>
<dbReference type="PANTHER" id="PTHR30250:SF31">
    <property type="entry name" value="INNER MEMBRANE PROTEIN YGHQ"/>
    <property type="match status" value="1"/>
</dbReference>
<dbReference type="Pfam" id="PF01943">
    <property type="entry name" value="Polysacc_synt"/>
    <property type="match status" value="1"/>
</dbReference>
<sequence>MNPDRPDAGIEAGIEAGMFPGGPMRAIARNLGWMLASRGVLAVLSLVYLAIVTRTLGVSGFGRFALITGASQALATVVGFQTWQIIVRYGTEHLAPGGETRLARLFKACGLLDLASAVVGVILAAIIIRIWGEPLGVRPVHMRATMLFTIAQLLSIRSTPLGILRLRDRFSFAAAADSVTPVMRLLGAVTAAIFVPSVSGFLVAWGLAEVLTAAAYWAALARTGDLKLLFARGVGVRDVVVDHPGIIRFSLATNASSSLGLSSKQIPLLLVGGTVGTASAGAFRLALQLAQALTKVSQLLARAAFPEIVRAVAAGGLAKVRRMILRSFLMATVVGAVAFLLVVLLGHPVLTLMGGKAFGRAYPILLWLAAAGCIDLVTVGFEPLLLAANRIGATFIARAVGILTLFGVSFWLSPSLEVIGVSIAVLVNALVVALLLGLATQSLLRVKPTAPV</sequence>
<comment type="subcellular location">
    <subcellularLocation>
        <location evidence="1">Cell membrane</location>
        <topology evidence="1">Multi-pass membrane protein</topology>
    </subcellularLocation>
</comment>
<accession>A0A7Y9K3I8</accession>
<feature type="transmembrane region" description="Helical" evidence="6">
    <location>
        <begin position="64"/>
        <end position="87"/>
    </location>
</feature>
<evidence type="ECO:0000256" key="4">
    <source>
        <dbReference type="ARBA" id="ARBA00022989"/>
    </source>
</evidence>
<dbReference type="EMBL" id="JACCBY010000009">
    <property type="protein sequence ID" value="NYD92151.1"/>
    <property type="molecule type" value="Genomic_DNA"/>
</dbReference>
<dbReference type="InterPro" id="IPR002797">
    <property type="entry name" value="Polysacc_synth"/>
</dbReference>
<evidence type="ECO:0000256" key="5">
    <source>
        <dbReference type="ARBA" id="ARBA00023136"/>
    </source>
</evidence>
<keyword evidence="8" id="KW-1185">Reference proteome</keyword>
<feature type="transmembrane region" description="Helical" evidence="6">
    <location>
        <begin position="418"/>
        <end position="439"/>
    </location>
</feature>
<feature type="transmembrane region" description="Helical" evidence="6">
    <location>
        <begin position="393"/>
        <end position="412"/>
    </location>
</feature>
<comment type="caution">
    <text evidence="7">The sequence shown here is derived from an EMBL/GenBank/DDBJ whole genome shotgun (WGS) entry which is preliminary data.</text>
</comment>
<keyword evidence="5 6" id="KW-0472">Membrane</keyword>
<keyword evidence="2" id="KW-1003">Cell membrane</keyword>
<dbReference type="GO" id="GO:0005886">
    <property type="term" value="C:plasma membrane"/>
    <property type="evidence" value="ECO:0007669"/>
    <property type="project" value="UniProtKB-SubCell"/>
</dbReference>
<feature type="transmembrane region" description="Helical" evidence="6">
    <location>
        <begin position="144"/>
        <end position="164"/>
    </location>
</feature>
<feature type="transmembrane region" description="Helical" evidence="6">
    <location>
        <begin position="328"/>
        <end position="350"/>
    </location>
</feature>
<evidence type="ECO:0000256" key="2">
    <source>
        <dbReference type="ARBA" id="ARBA00022475"/>
    </source>
</evidence>
<keyword evidence="4 6" id="KW-1133">Transmembrane helix</keyword>
<dbReference type="RefSeq" id="WP_373563075.1">
    <property type="nucleotide sequence ID" value="NZ_JACCBY010000009.1"/>
</dbReference>
<feature type="transmembrane region" description="Helical" evidence="6">
    <location>
        <begin position="362"/>
        <end position="381"/>
    </location>
</feature>
<name>A0A7Y9K3I8_9SPHN</name>
<evidence type="ECO:0000256" key="3">
    <source>
        <dbReference type="ARBA" id="ARBA00022692"/>
    </source>
</evidence>
<gene>
    <name evidence="7" type="ORF">HD841_003971</name>
</gene>
<feature type="transmembrane region" description="Helical" evidence="6">
    <location>
        <begin position="185"/>
        <end position="208"/>
    </location>
</feature>
<evidence type="ECO:0000313" key="7">
    <source>
        <dbReference type="EMBL" id="NYD92151.1"/>
    </source>
</evidence>
<feature type="transmembrane region" description="Helical" evidence="6">
    <location>
        <begin position="108"/>
        <end position="132"/>
    </location>
</feature>
<evidence type="ECO:0000313" key="8">
    <source>
        <dbReference type="Proteomes" id="UP000517753"/>
    </source>
</evidence>
<keyword evidence="3 6" id="KW-0812">Transmembrane</keyword>
<reference evidence="7 8" key="2">
    <citation type="submission" date="2020-08" db="EMBL/GenBank/DDBJ databases">
        <title>The Agave Microbiome: Exploring the role of microbial communities in plant adaptations to desert environments.</title>
        <authorList>
            <person name="Partida-Martinez L.P."/>
        </authorList>
    </citation>
    <scope>NUCLEOTIDE SEQUENCE [LARGE SCALE GENOMIC DNA]</scope>
    <source>
        <strain evidence="7 8">AS2.3</strain>
    </source>
</reference>
<evidence type="ECO:0000256" key="6">
    <source>
        <dbReference type="SAM" id="Phobius"/>
    </source>
</evidence>
<protein>
    <submittedName>
        <fullName evidence="7">O-antigen/teichoic acid export membrane protein</fullName>
    </submittedName>
</protein>
<dbReference type="InterPro" id="IPR050833">
    <property type="entry name" value="Poly_Biosynth_Transport"/>
</dbReference>
<dbReference type="PANTHER" id="PTHR30250">
    <property type="entry name" value="PST FAMILY PREDICTED COLANIC ACID TRANSPORTER"/>
    <property type="match status" value="1"/>
</dbReference>
<feature type="transmembrane region" description="Helical" evidence="6">
    <location>
        <begin position="31"/>
        <end position="52"/>
    </location>
</feature>
<evidence type="ECO:0000256" key="1">
    <source>
        <dbReference type="ARBA" id="ARBA00004651"/>
    </source>
</evidence>
<dbReference type="Proteomes" id="UP000517753">
    <property type="component" value="Unassembled WGS sequence"/>
</dbReference>